<dbReference type="OrthoDB" id="163438at2759"/>
<dbReference type="PROSITE" id="PS50082">
    <property type="entry name" value="WD_REPEATS_2"/>
    <property type="match status" value="1"/>
</dbReference>
<dbReference type="SUPFAM" id="SSF50978">
    <property type="entry name" value="WD40 repeat-like"/>
    <property type="match status" value="1"/>
</dbReference>
<dbReference type="Proteomes" id="UP000620124">
    <property type="component" value="Unassembled WGS sequence"/>
</dbReference>
<evidence type="ECO:0000313" key="7">
    <source>
        <dbReference type="Proteomes" id="UP000620124"/>
    </source>
</evidence>
<feature type="repeat" description="WD" evidence="3">
    <location>
        <begin position="455"/>
        <end position="497"/>
    </location>
</feature>
<keyword evidence="5" id="KW-0472">Membrane</keyword>
<evidence type="ECO:0000256" key="1">
    <source>
        <dbReference type="ARBA" id="ARBA00022574"/>
    </source>
</evidence>
<dbReference type="PROSITE" id="PS50294">
    <property type="entry name" value="WD_REPEATS_REGION"/>
    <property type="match status" value="1"/>
</dbReference>
<accession>A0A8H7D6C8</accession>
<dbReference type="PANTHER" id="PTHR19848">
    <property type="entry name" value="WD40 REPEAT PROTEIN"/>
    <property type="match status" value="1"/>
</dbReference>
<dbReference type="InterPro" id="IPR036322">
    <property type="entry name" value="WD40_repeat_dom_sf"/>
</dbReference>
<evidence type="ECO:0000313" key="6">
    <source>
        <dbReference type="EMBL" id="KAF7363070.1"/>
    </source>
</evidence>
<feature type="transmembrane region" description="Helical" evidence="5">
    <location>
        <begin position="43"/>
        <end position="64"/>
    </location>
</feature>
<gene>
    <name evidence="6" type="ORF">MVEN_00659200</name>
</gene>
<evidence type="ECO:0000256" key="5">
    <source>
        <dbReference type="SAM" id="Phobius"/>
    </source>
</evidence>
<evidence type="ECO:0000256" key="3">
    <source>
        <dbReference type="PROSITE-ProRule" id="PRU00221"/>
    </source>
</evidence>
<feature type="region of interest" description="Disordered" evidence="4">
    <location>
        <begin position="525"/>
        <end position="545"/>
    </location>
</feature>
<dbReference type="AlphaFoldDB" id="A0A8H7D6C8"/>
<evidence type="ECO:0000256" key="2">
    <source>
        <dbReference type="ARBA" id="ARBA00022737"/>
    </source>
</evidence>
<keyword evidence="7" id="KW-1185">Reference proteome</keyword>
<proteinExistence type="predicted"/>
<dbReference type="PANTHER" id="PTHR19848:SF8">
    <property type="entry name" value="F-BOX AND WD REPEAT DOMAIN CONTAINING 7"/>
    <property type="match status" value="1"/>
</dbReference>
<keyword evidence="5" id="KW-0812">Transmembrane</keyword>
<feature type="region of interest" description="Disordered" evidence="4">
    <location>
        <begin position="592"/>
        <end position="628"/>
    </location>
</feature>
<comment type="caution">
    <text evidence="6">The sequence shown here is derived from an EMBL/GenBank/DDBJ whole genome shotgun (WGS) entry which is preliminary data.</text>
</comment>
<dbReference type="InterPro" id="IPR019775">
    <property type="entry name" value="WD40_repeat_CS"/>
</dbReference>
<sequence length="711" mass="78173">MPQTYSPVSGIKWRKKWPIPPNLNVAIDVDDIRMAETHRKRDFTSMWNSLLPLFAGLPLLHILITSRPDLDIAAAFHDQSSIVKTLLDITKPSSLEDVCRYIDAEMIDVRQMHFSWNLGPTWPGEEKIDALGTIAAGLFIWALTATKYLQKAHDPNDALDHLLRKGSDLDCLYAVALQSTEFWEDKTFAEWAQACLAAVVLGKVPMSDTTINALLSLDTKHSSAPVFFKLSCVLQWAPGKFARILHTSFGDYLTDLDRCGQEPWFIDPAFWGPQLTRSCLQVLNTELQFNICGLEDSHISNSAVHDLTDHIATYIPPHLSYSSCFWADHILGAEWDEVILADIENVMYNKFPFWLKILSILSDLRIGINALSHVGEVAKQWNIALAEFLTDALKFVIAFAPAFAHSAPHLYLSALPLTPTESHVAKMFSAWLVQKVDVHSSLGLGDQWPALQMTIKAHNNVVTTVAFSPGDGEWLASGSWDTTVHVWDVRTGALIAAPLEGHAVRSPSVLRTVRHLMPLLAALEHGNHTRSPRRAPSKSGNHVTGTSLATRTMVSPLNRPPTLSSVAPEASFLAVLHQDDAHAWISLVSSSPFSPASSAPPRHDEKTSPLAPRPYPRTRGRADGREAGYPSHDHACASHGTPANRGRPLVSTEPYLPNAPEYNQMAVPGAPNHSLETIGLPSPAKYAPQNSLRRLLCPGNALQPHGAPGNV</sequence>
<organism evidence="6 7">
    <name type="scientific">Mycena venus</name>
    <dbReference type="NCBI Taxonomy" id="2733690"/>
    <lineage>
        <taxon>Eukaryota</taxon>
        <taxon>Fungi</taxon>
        <taxon>Dikarya</taxon>
        <taxon>Basidiomycota</taxon>
        <taxon>Agaricomycotina</taxon>
        <taxon>Agaricomycetes</taxon>
        <taxon>Agaricomycetidae</taxon>
        <taxon>Agaricales</taxon>
        <taxon>Marasmiineae</taxon>
        <taxon>Mycenaceae</taxon>
        <taxon>Mycena</taxon>
    </lineage>
</organism>
<keyword evidence="1 3" id="KW-0853">WD repeat</keyword>
<name>A0A8H7D6C8_9AGAR</name>
<dbReference type="PROSITE" id="PS00678">
    <property type="entry name" value="WD_REPEATS_1"/>
    <property type="match status" value="1"/>
</dbReference>
<keyword evidence="2" id="KW-0677">Repeat</keyword>
<dbReference type="InterPro" id="IPR015943">
    <property type="entry name" value="WD40/YVTN_repeat-like_dom_sf"/>
</dbReference>
<protein>
    <submittedName>
        <fullName evidence="6">WD40 repeat-like protein</fullName>
    </submittedName>
</protein>
<dbReference type="EMBL" id="JACAZI010000004">
    <property type="protein sequence ID" value="KAF7363070.1"/>
    <property type="molecule type" value="Genomic_DNA"/>
</dbReference>
<dbReference type="InterPro" id="IPR001680">
    <property type="entry name" value="WD40_rpt"/>
</dbReference>
<keyword evidence="5" id="KW-1133">Transmembrane helix</keyword>
<evidence type="ECO:0000256" key="4">
    <source>
        <dbReference type="SAM" id="MobiDB-lite"/>
    </source>
</evidence>
<dbReference type="Gene3D" id="2.130.10.10">
    <property type="entry name" value="YVTN repeat-like/Quinoprotein amine dehydrogenase"/>
    <property type="match status" value="1"/>
</dbReference>
<dbReference type="Pfam" id="PF00400">
    <property type="entry name" value="WD40"/>
    <property type="match status" value="1"/>
</dbReference>
<reference evidence="6" key="1">
    <citation type="submission" date="2020-05" db="EMBL/GenBank/DDBJ databases">
        <title>Mycena genomes resolve the evolution of fungal bioluminescence.</title>
        <authorList>
            <person name="Tsai I.J."/>
        </authorList>
    </citation>
    <scope>NUCLEOTIDE SEQUENCE</scope>
    <source>
        <strain evidence="6">CCC161011</strain>
    </source>
</reference>
<dbReference type="SMART" id="SM00320">
    <property type="entry name" value="WD40"/>
    <property type="match status" value="1"/>
</dbReference>